<gene>
    <name evidence="2" type="ordered locus">MTR_1g103250</name>
</gene>
<dbReference type="EnsemblPlants" id="KEH43836">
    <property type="protein sequence ID" value="KEH43836"/>
    <property type="gene ID" value="MTR_1g103250"/>
</dbReference>
<feature type="region of interest" description="Disordered" evidence="1">
    <location>
        <begin position="1"/>
        <end position="26"/>
    </location>
</feature>
<dbReference type="Proteomes" id="UP000002051">
    <property type="component" value="Unassembled WGS sequence"/>
</dbReference>
<dbReference type="EMBL" id="CM001217">
    <property type="protein sequence ID" value="KEH43836.1"/>
    <property type="molecule type" value="Genomic_DNA"/>
</dbReference>
<dbReference type="AlphaFoldDB" id="A0A072VQA8"/>
<evidence type="ECO:0000313" key="2">
    <source>
        <dbReference type="EMBL" id="KEH43836.1"/>
    </source>
</evidence>
<reference evidence="2 4" key="2">
    <citation type="journal article" date="2014" name="BMC Genomics">
        <title>An improved genome release (version Mt4.0) for the model legume Medicago truncatula.</title>
        <authorList>
            <person name="Tang H."/>
            <person name="Krishnakumar V."/>
            <person name="Bidwell S."/>
            <person name="Rosen B."/>
            <person name="Chan A."/>
            <person name="Zhou S."/>
            <person name="Gentzbittel L."/>
            <person name="Childs K.L."/>
            <person name="Yandell M."/>
            <person name="Gundlach H."/>
            <person name="Mayer K.F."/>
            <person name="Schwartz D.C."/>
            <person name="Town C.D."/>
        </authorList>
    </citation>
    <scope>GENOME REANNOTATION</scope>
    <source>
        <strain evidence="2">A17</strain>
        <strain evidence="3 4">cv. Jemalong A17</strain>
    </source>
</reference>
<protein>
    <submittedName>
        <fullName evidence="2 3">Uncharacterized protein</fullName>
    </submittedName>
</protein>
<dbReference type="HOGENOM" id="CLU_2797724_0_0_1"/>
<organism evidence="2 4">
    <name type="scientific">Medicago truncatula</name>
    <name type="common">Barrel medic</name>
    <name type="synonym">Medicago tribuloides</name>
    <dbReference type="NCBI Taxonomy" id="3880"/>
    <lineage>
        <taxon>Eukaryota</taxon>
        <taxon>Viridiplantae</taxon>
        <taxon>Streptophyta</taxon>
        <taxon>Embryophyta</taxon>
        <taxon>Tracheophyta</taxon>
        <taxon>Spermatophyta</taxon>
        <taxon>Magnoliopsida</taxon>
        <taxon>eudicotyledons</taxon>
        <taxon>Gunneridae</taxon>
        <taxon>Pentapetalae</taxon>
        <taxon>rosids</taxon>
        <taxon>fabids</taxon>
        <taxon>Fabales</taxon>
        <taxon>Fabaceae</taxon>
        <taxon>Papilionoideae</taxon>
        <taxon>50 kb inversion clade</taxon>
        <taxon>NPAAA clade</taxon>
        <taxon>Hologalegina</taxon>
        <taxon>IRL clade</taxon>
        <taxon>Trifolieae</taxon>
        <taxon>Medicago</taxon>
    </lineage>
</organism>
<proteinExistence type="predicted"/>
<evidence type="ECO:0000313" key="3">
    <source>
        <dbReference type="EnsemblPlants" id="KEH43836"/>
    </source>
</evidence>
<feature type="compositionally biased region" description="Basic and acidic residues" evidence="1">
    <location>
        <begin position="1"/>
        <end position="17"/>
    </location>
</feature>
<reference evidence="3" key="3">
    <citation type="submission" date="2015-04" db="UniProtKB">
        <authorList>
            <consortium name="EnsemblPlants"/>
        </authorList>
    </citation>
    <scope>IDENTIFICATION</scope>
    <source>
        <strain evidence="3">cv. Jemalong A17</strain>
    </source>
</reference>
<keyword evidence="4" id="KW-1185">Reference proteome</keyword>
<feature type="region of interest" description="Disordered" evidence="1">
    <location>
        <begin position="42"/>
        <end position="68"/>
    </location>
</feature>
<sequence>MKKENPNIIKSEKEEPSRKKKKCKKEKKRVTVAEEVALNYGGDLRPERRQEGAGAELSFGDELSSYKY</sequence>
<reference evidence="2 4" key="1">
    <citation type="journal article" date="2011" name="Nature">
        <title>The Medicago genome provides insight into the evolution of rhizobial symbioses.</title>
        <authorList>
            <person name="Young N.D."/>
            <person name="Debelle F."/>
            <person name="Oldroyd G.E."/>
            <person name="Geurts R."/>
            <person name="Cannon S.B."/>
            <person name="Udvardi M.K."/>
            <person name="Benedito V.A."/>
            <person name="Mayer K.F."/>
            <person name="Gouzy J."/>
            <person name="Schoof H."/>
            <person name="Van de Peer Y."/>
            <person name="Proost S."/>
            <person name="Cook D.R."/>
            <person name="Meyers B.C."/>
            <person name="Spannagl M."/>
            <person name="Cheung F."/>
            <person name="De Mita S."/>
            <person name="Krishnakumar V."/>
            <person name="Gundlach H."/>
            <person name="Zhou S."/>
            <person name="Mudge J."/>
            <person name="Bharti A.K."/>
            <person name="Murray J.D."/>
            <person name="Naoumkina M.A."/>
            <person name="Rosen B."/>
            <person name="Silverstein K.A."/>
            <person name="Tang H."/>
            <person name="Rombauts S."/>
            <person name="Zhao P.X."/>
            <person name="Zhou P."/>
            <person name="Barbe V."/>
            <person name="Bardou P."/>
            <person name="Bechner M."/>
            <person name="Bellec A."/>
            <person name="Berger A."/>
            <person name="Berges H."/>
            <person name="Bidwell S."/>
            <person name="Bisseling T."/>
            <person name="Choisne N."/>
            <person name="Couloux A."/>
            <person name="Denny R."/>
            <person name="Deshpande S."/>
            <person name="Dai X."/>
            <person name="Doyle J.J."/>
            <person name="Dudez A.M."/>
            <person name="Farmer A.D."/>
            <person name="Fouteau S."/>
            <person name="Franken C."/>
            <person name="Gibelin C."/>
            <person name="Gish J."/>
            <person name="Goldstein S."/>
            <person name="Gonzalez A.J."/>
            <person name="Green P.J."/>
            <person name="Hallab A."/>
            <person name="Hartog M."/>
            <person name="Hua A."/>
            <person name="Humphray S.J."/>
            <person name="Jeong D.H."/>
            <person name="Jing Y."/>
            <person name="Jocker A."/>
            <person name="Kenton S.M."/>
            <person name="Kim D.J."/>
            <person name="Klee K."/>
            <person name="Lai H."/>
            <person name="Lang C."/>
            <person name="Lin S."/>
            <person name="Macmil S.L."/>
            <person name="Magdelenat G."/>
            <person name="Matthews L."/>
            <person name="McCorrison J."/>
            <person name="Monaghan E.L."/>
            <person name="Mun J.H."/>
            <person name="Najar F.Z."/>
            <person name="Nicholson C."/>
            <person name="Noirot C."/>
            <person name="O'Bleness M."/>
            <person name="Paule C.R."/>
            <person name="Poulain J."/>
            <person name="Prion F."/>
            <person name="Qin B."/>
            <person name="Qu C."/>
            <person name="Retzel E.F."/>
            <person name="Riddle C."/>
            <person name="Sallet E."/>
            <person name="Samain S."/>
            <person name="Samson N."/>
            <person name="Sanders I."/>
            <person name="Saurat O."/>
            <person name="Scarpelli C."/>
            <person name="Schiex T."/>
            <person name="Segurens B."/>
            <person name="Severin A.J."/>
            <person name="Sherrier D.J."/>
            <person name="Shi R."/>
            <person name="Sims S."/>
            <person name="Singer S.R."/>
            <person name="Sinharoy S."/>
            <person name="Sterck L."/>
            <person name="Viollet A."/>
            <person name="Wang B.B."/>
            <person name="Wang K."/>
            <person name="Wang M."/>
            <person name="Wang X."/>
            <person name="Warfsmann J."/>
            <person name="Weissenbach J."/>
            <person name="White D.D."/>
            <person name="White J.D."/>
            <person name="Wiley G.B."/>
            <person name="Wincker P."/>
            <person name="Xing Y."/>
            <person name="Yang L."/>
            <person name="Yao Z."/>
            <person name="Ying F."/>
            <person name="Zhai J."/>
            <person name="Zhou L."/>
            <person name="Zuber A."/>
            <person name="Denarie J."/>
            <person name="Dixon R.A."/>
            <person name="May G.D."/>
            <person name="Schwartz D.C."/>
            <person name="Rogers J."/>
            <person name="Quetier F."/>
            <person name="Town C.D."/>
            <person name="Roe B.A."/>
        </authorList>
    </citation>
    <scope>NUCLEOTIDE SEQUENCE [LARGE SCALE GENOMIC DNA]</scope>
    <source>
        <strain evidence="2">A17</strain>
        <strain evidence="3 4">cv. Jemalong A17</strain>
    </source>
</reference>
<evidence type="ECO:0000256" key="1">
    <source>
        <dbReference type="SAM" id="MobiDB-lite"/>
    </source>
</evidence>
<accession>A0A072VQA8</accession>
<evidence type="ECO:0000313" key="4">
    <source>
        <dbReference type="Proteomes" id="UP000002051"/>
    </source>
</evidence>
<name>A0A072VQA8_MEDTR</name>